<keyword evidence="1" id="KW-0812">Transmembrane</keyword>
<gene>
    <name evidence="2" type="ORF">WH52_12345</name>
</gene>
<evidence type="ECO:0000256" key="1">
    <source>
        <dbReference type="SAM" id="Phobius"/>
    </source>
</evidence>
<dbReference type="RefSeq" id="WP_086031273.1">
    <property type="nucleotide sequence ID" value="NZ_LAPZ01000013.1"/>
</dbReference>
<reference evidence="2 3" key="1">
    <citation type="submission" date="2015-03" db="EMBL/GenBank/DDBJ databases">
        <title>Genome sequence of Tenacibaculum sp. S2-2, isolated from intestinal microbiota of sea cucumber, Apostichopus japonicas.</title>
        <authorList>
            <person name="Shao Z."/>
            <person name="Wang L."/>
            <person name="Li X."/>
        </authorList>
    </citation>
    <scope>NUCLEOTIDE SEQUENCE [LARGE SCALE GENOMIC DNA]</scope>
    <source>
        <strain evidence="2 3">S2-2</strain>
    </source>
</reference>
<evidence type="ECO:0000313" key="3">
    <source>
        <dbReference type="Proteomes" id="UP000194221"/>
    </source>
</evidence>
<keyword evidence="3" id="KW-1185">Reference proteome</keyword>
<dbReference type="AlphaFoldDB" id="A0A1Y2P9X6"/>
<feature type="transmembrane region" description="Helical" evidence="1">
    <location>
        <begin position="12"/>
        <end position="30"/>
    </location>
</feature>
<protein>
    <submittedName>
        <fullName evidence="2">Uncharacterized protein</fullName>
    </submittedName>
</protein>
<organism evidence="2 3">
    <name type="scientific">Tenacibaculum holothuriorum</name>
    <dbReference type="NCBI Taxonomy" id="1635173"/>
    <lineage>
        <taxon>Bacteria</taxon>
        <taxon>Pseudomonadati</taxon>
        <taxon>Bacteroidota</taxon>
        <taxon>Flavobacteriia</taxon>
        <taxon>Flavobacteriales</taxon>
        <taxon>Flavobacteriaceae</taxon>
        <taxon>Tenacibaculum</taxon>
    </lineage>
</organism>
<dbReference type="OrthoDB" id="1376435at2"/>
<dbReference type="STRING" id="1635173.WH52_12345"/>
<feature type="transmembrane region" description="Helical" evidence="1">
    <location>
        <begin position="36"/>
        <end position="56"/>
    </location>
</feature>
<dbReference type="EMBL" id="LAPZ01000013">
    <property type="protein sequence ID" value="OSY87246.1"/>
    <property type="molecule type" value="Genomic_DNA"/>
</dbReference>
<dbReference type="InParanoid" id="A0A1Y2P9X6"/>
<keyword evidence="1" id="KW-1133">Transmembrane helix</keyword>
<comment type="caution">
    <text evidence="2">The sequence shown here is derived from an EMBL/GenBank/DDBJ whole genome shotgun (WGS) entry which is preliminary data.</text>
</comment>
<dbReference type="Proteomes" id="UP000194221">
    <property type="component" value="Unassembled WGS sequence"/>
</dbReference>
<keyword evidence="1" id="KW-0472">Membrane</keyword>
<accession>A0A1Y2P9X6</accession>
<sequence>MQPYTKKAIKAGVFSAIGYGTFTAALTYYDNGNFEIWKLLFKIIFFGIFMGLYFNYSFRKQFEKNLNNN</sequence>
<name>A0A1Y2P9X6_9FLAO</name>
<evidence type="ECO:0000313" key="2">
    <source>
        <dbReference type="EMBL" id="OSY87246.1"/>
    </source>
</evidence>
<proteinExistence type="predicted"/>